<dbReference type="Proteomes" id="UP000268350">
    <property type="component" value="Unassembled WGS sequence"/>
</dbReference>
<dbReference type="GO" id="GO:0003697">
    <property type="term" value="F:single-stranded DNA binding"/>
    <property type="evidence" value="ECO:0007669"/>
    <property type="project" value="TreeGrafter"/>
</dbReference>
<dbReference type="EMBL" id="OUUW01000001">
    <property type="protein sequence ID" value="SPP75618.1"/>
    <property type="molecule type" value="Genomic_DNA"/>
</dbReference>
<dbReference type="GO" id="GO:0000724">
    <property type="term" value="P:double-strand break repair via homologous recombination"/>
    <property type="evidence" value="ECO:0007669"/>
    <property type="project" value="TreeGrafter"/>
</dbReference>
<sequence length="350" mass="39364">MDLKKILQTSTGKELLSEYQLNLLTKHNIETMLDFHNAEDQQLHKLLAIKLESVVKIKNELALLHRDSERLVETVYESDFGTGIEELDKFLNGIGQPFRRGRVWEICGETGAGKTQLLYTLALNFAWKHKRQVLFIDSKHDFSTKRIQDMLLERKMDQETSEKAMANIQVVEALTAKNLIDVLKEFDWQMADGVQAALQTRVVVVDSLAACFVDLRGSSDMRMMRDCLLTEVACRVRKLAVRGVAFVIGNISFADQDADYSDDDGVEDGNSDEQCTRQQIEPMLGAYWSSVCTLRLSLEIPESTDCGDSDDGIVYNESQDDGLRMVNVLTNSYGPDGDTCLLQITDAGMV</sequence>
<dbReference type="GO" id="GO:0033063">
    <property type="term" value="C:Rad51B-Rad51C-Rad51D-XRCC2 complex"/>
    <property type="evidence" value="ECO:0007669"/>
    <property type="project" value="TreeGrafter"/>
</dbReference>
<dbReference type="GO" id="GO:0007131">
    <property type="term" value="P:reciprocal meiotic recombination"/>
    <property type="evidence" value="ECO:0007669"/>
    <property type="project" value="TreeGrafter"/>
</dbReference>
<dbReference type="PANTHER" id="PTHR46457:SF1">
    <property type="entry name" value="DNA REPAIR PROTEIN RAD51 HOMOLOG 4"/>
    <property type="match status" value="1"/>
</dbReference>
<gene>
    <name evidence="4" type="ORF">DGUA_6G003458</name>
</gene>
<evidence type="ECO:0000313" key="5">
    <source>
        <dbReference type="Proteomes" id="UP000268350"/>
    </source>
</evidence>
<comment type="subcellular location">
    <subcellularLocation>
        <location evidence="1">Nucleus</location>
    </subcellularLocation>
</comment>
<accession>A0A3B0JX07</accession>
<evidence type="ECO:0000313" key="4">
    <source>
        <dbReference type="EMBL" id="SPP75618.1"/>
    </source>
</evidence>
<keyword evidence="5" id="KW-1185">Reference proteome</keyword>
<evidence type="ECO:0000256" key="2">
    <source>
        <dbReference type="ARBA" id="ARBA00023242"/>
    </source>
</evidence>
<dbReference type="OrthoDB" id="336321at2759"/>
<keyword evidence="2" id="KW-0539">Nucleus</keyword>
<dbReference type="InterPro" id="IPR013632">
    <property type="entry name" value="Rad51_C"/>
</dbReference>
<dbReference type="GO" id="GO:0005524">
    <property type="term" value="F:ATP binding"/>
    <property type="evidence" value="ECO:0007669"/>
    <property type="project" value="InterPro"/>
</dbReference>
<dbReference type="InterPro" id="IPR027417">
    <property type="entry name" value="P-loop_NTPase"/>
</dbReference>
<dbReference type="InterPro" id="IPR051988">
    <property type="entry name" value="HRR_RAD51_Paralog"/>
</dbReference>
<dbReference type="GO" id="GO:0005815">
    <property type="term" value="C:microtubule organizing center"/>
    <property type="evidence" value="ECO:0007669"/>
    <property type="project" value="TreeGrafter"/>
</dbReference>
<organism evidence="4 5">
    <name type="scientific">Drosophila guanche</name>
    <name type="common">Fruit fly</name>
    <dbReference type="NCBI Taxonomy" id="7266"/>
    <lineage>
        <taxon>Eukaryota</taxon>
        <taxon>Metazoa</taxon>
        <taxon>Ecdysozoa</taxon>
        <taxon>Arthropoda</taxon>
        <taxon>Hexapoda</taxon>
        <taxon>Insecta</taxon>
        <taxon>Pterygota</taxon>
        <taxon>Neoptera</taxon>
        <taxon>Endopterygota</taxon>
        <taxon>Diptera</taxon>
        <taxon>Brachycera</taxon>
        <taxon>Muscomorpha</taxon>
        <taxon>Ephydroidea</taxon>
        <taxon>Drosophilidae</taxon>
        <taxon>Drosophila</taxon>
        <taxon>Sophophora</taxon>
    </lineage>
</organism>
<dbReference type="GO" id="GO:0042148">
    <property type="term" value="P:DNA strand invasion"/>
    <property type="evidence" value="ECO:0007669"/>
    <property type="project" value="TreeGrafter"/>
</dbReference>
<dbReference type="GO" id="GO:0140664">
    <property type="term" value="F:ATP-dependent DNA damage sensor activity"/>
    <property type="evidence" value="ECO:0007669"/>
    <property type="project" value="InterPro"/>
</dbReference>
<dbReference type="Pfam" id="PF08423">
    <property type="entry name" value="Rad51"/>
    <property type="match status" value="1"/>
</dbReference>
<dbReference type="InterPro" id="IPR020588">
    <property type="entry name" value="RecA_ATP-bd"/>
</dbReference>
<dbReference type="SUPFAM" id="SSF52540">
    <property type="entry name" value="P-loop containing nucleoside triphosphate hydrolases"/>
    <property type="match status" value="1"/>
</dbReference>
<reference evidence="5" key="1">
    <citation type="submission" date="2018-01" db="EMBL/GenBank/DDBJ databases">
        <authorList>
            <person name="Alioto T."/>
            <person name="Alioto T."/>
        </authorList>
    </citation>
    <scope>NUCLEOTIDE SEQUENCE [LARGE SCALE GENOMIC DNA]</scope>
</reference>
<dbReference type="GO" id="GO:0000723">
    <property type="term" value="P:telomere maintenance"/>
    <property type="evidence" value="ECO:0007669"/>
    <property type="project" value="TreeGrafter"/>
</dbReference>
<name>A0A3B0JX07_DROGU</name>
<feature type="domain" description="RecA family profile 1" evidence="3">
    <location>
        <begin position="76"/>
        <end position="252"/>
    </location>
</feature>
<evidence type="ECO:0000256" key="1">
    <source>
        <dbReference type="ARBA" id="ARBA00004123"/>
    </source>
</evidence>
<dbReference type="GO" id="GO:0000400">
    <property type="term" value="F:four-way junction DNA binding"/>
    <property type="evidence" value="ECO:0007669"/>
    <property type="project" value="TreeGrafter"/>
</dbReference>
<evidence type="ECO:0000259" key="3">
    <source>
        <dbReference type="PROSITE" id="PS50162"/>
    </source>
</evidence>
<dbReference type="GO" id="GO:0005657">
    <property type="term" value="C:replication fork"/>
    <property type="evidence" value="ECO:0007669"/>
    <property type="project" value="TreeGrafter"/>
</dbReference>
<dbReference type="Gene3D" id="3.40.50.300">
    <property type="entry name" value="P-loop containing nucleotide triphosphate hydrolases"/>
    <property type="match status" value="1"/>
</dbReference>
<proteinExistence type="predicted"/>
<protein>
    <submittedName>
        <fullName evidence="4">Blast:DNA repair protein RAD51 homolog 4</fullName>
    </submittedName>
</protein>
<dbReference type="PROSITE" id="PS50162">
    <property type="entry name" value="RECA_2"/>
    <property type="match status" value="1"/>
</dbReference>
<dbReference type="PANTHER" id="PTHR46457">
    <property type="entry name" value="DNA REPAIR PROTEIN RAD51 HOMOLOG 4"/>
    <property type="match status" value="1"/>
</dbReference>
<dbReference type="AlphaFoldDB" id="A0A3B0JX07"/>